<dbReference type="PANTHER" id="PTHR12768">
    <property type="entry name" value="BECLIN 1"/>
    <property type="match status" value="1"/>
</dbReference>
<dbReference type="GO" id="GO:0045324">
    <property type="term" value="P:late endosome to vacuole transport"/>
    <property type="evidence" value="ECO:0007669"/>
    <property type="project" value="TreeGrafter"/>
</dbReference>
<feature type="domain" description="Atg6/beclin coiled-coil" evidence="4">
    <location>
        <begin position="130"/>
        <end position="261"/>
    </location>
</feature>
<sequence>MNEAEYKCQRCRLPLTIDGSLEDLSISQANLLTGRNGNFTKATIPLEDAVEEDLPKVPQSRLNLFKEVYQKMDHDLTNARDEFVVLNKYNDNSDVNVEYDYEENNTISHRINTMTNIFNILSNKYEIDFPVCYECATLLMEELKNEYERVNADKEVYAKFLSKLRKQDAGTNVKERTAQLLEQLEKTKQEERDKEKKLQSLYDERDSLEKVLASLENEMEQLNVEEQQIFELENKYEYELMEFKNEQSRMEAMYEDGLTQLDNLRKVNVFNDAFNISHDGQFGTINGLRLGTLDNKRVSWYEINAALGQVVLLLFTLLSKLNLELEHYKIFPIGSTSKIEYRVDPDSKPVTINCFSSGEQLLDKLFHSNKLDPAMNAILEITIQIADHFIKQDPTNELPYKMENETISNLNIKPSKRKSNEEWTLACKHLLTNLKWIIAYCSST</sequence>
<evidence type="ECO:0000256" key="1">
    <source>
        <dbReference type="ARBA" id="ARBA00005965"/>
    </source>
</evidence>
<evidence type="ECO:0000259" key="4">
    <source>
        <dbReference type="Pfam" id="PF17675"/>
    </source>
</evidence>
<accession>A0A1B2JHZ9</accession>
<feature type="domain" description="Atg6 BARA" evidence="3">
    <location>
        <begin position="264"/>
        <end position="443"/>
    </location>
</feature>
<evidence type="ECO:0000313" key="5">
    <source>
        <dbReference type="EMBL" id="ANZ77485.1"/>
    </source>
</evidence>
<dbReference type="OrthoDB" id="20368at2759"/>
<dbReference type="GO" id="GO:0043548">
    <property type="term" value="F:phosphatidylinositol 3-kinase binding"/>
    <property type="evidence" value="ECO:0007669"/>
    <property type="project" value="TreeGrafter"/>
</dbReference>
<keyword evidence="2" id="KW-0175">Coiled coil</keyword>
<dbReference type="Gene3D" id="1.10.418.40">
    <property type="entry name" value="Autophagy protein 6/Beclin 1"/>
    <property type="match status" value="1"/>
</dbReference>
<dbReference type="GO" id="GO:0034272">
    <property type="term" value="C:phosphatidylinositol 3-kinase complex, class III, type II"/>
    <property type="evidence" value="ECO:0007669"/>
    <property type="project" value="TreeGrafter"/>
</dbReference>
<dbReference type="GO" id="GO:0006995">
    <property type="term" value="P:cellular response to nitrogen starvation"/>
    <property type="evidence" value="ECO:0007669"/>
    <property type="project" value="TreeGrafter"/>
</dbReference>
<dbReference type="Pfam" id="PF17675">
    <property type="entry name" value="APG6_N"/>
    <property type="match status" value="1"/>
</dbReference>
<evidence type="ECO:0000256" key="2">
    <source>
        <dbReference type="SAM" id="Coils"/>
    </source>
</evidence>
<dbReference type="InterPro" id="IPR038274">
    <property type="entry name" value="Atg6/Beclin_C_sf"/>
</dbReference>
<organism evidence="5 6">
    <name type="scientific">Komagataella pastoris</name>
    <name type="common">Yeast</name>
    <name type="synonym">Pichia pastoris</name>
    <dbReference type="NCBI Taxonomy" id="4922"/>
    <lineage>
        <taxon>Eukaryota</taxon>
        <taxon>Fungi</taxon>
        <taxon>Dikarya</taxon>
        <taxon>Ascomycota</taxon>
        <taxon>Saccharomycotina</taxon>
        <taxon>Pichiomycetes</taxon>
        <taxon>Pichiales</taxon>
        <taxon>Pichiaceae</taxon>
        <taxon>Komagataella</taxon>
    </lineage>
</organism>
<dbReference type="GO" id="GO:0000423">
    <property type="term" value="P:mitophagy"/>
    <property type="evidence" value="ECO:0007669"/>
    <property type="project" value="TreeGrafter"/>
</dbReference>
<dbReference type="PANTHER" id="PTHR12768:SF4">
    <property type="entry name" value="BECLIN-1"/>
    <property type="match status" value="1"/>
</dbReference>
<evidence type="ECO:0000259" key="3">
    <source>
        <dbReference type="Pfam" id="PF04111"/>
    </source>
</evidence>
<dbReference type="AlphaFoldDB" id="A0A1B2JHZ9"/>
<name>A0A1B2JHZ9_PICPA</name>
<dbReference type="Pfam" id="PF04111">
    <property type="entry name" value="APG6"/>
    <property type="match status" value="1"/>
</dbReference>
<dbReference type="Gene3D" id="6.10.250.3110">
    <property type="match status" value="1"/>
</dbReference>
<dbReference type="GO" id="GO:0000045">
    <property type="term" value="P:autophagosome assembly"/>
    <property type="evidence" value="ECO:0007669"/>
    <property type="project" value="TreeGrafter"/>
</dbReference>
<dbReference type="Proteomes" id="UP000094565">
    <property type="component" value="Chromosome 4"/>
</dbReference>
<reference evidence="5 6" key="1">
    <citation type="submission" date="2016-02" db="EMBL/GenBank/DDBJ databases">
        <title>Comparative genomic and transcriptomic foundation for Pichia pastoris.</title>
        <authorList>
            <person name="Love K.R."/>
            <person name="Shah K.A."/>
            <person name="Whittaker C.A."/>
            <person name="Wu J."/>
            <person name="Bartlett M.C."/>
            <person name="Ma D."/>
            <person name="Leeson R.L."/>
            <person name="Priest M."/>
            <person name="Young S.K."/>
            <person name="Love J.C."/>
        </authorList>
    </citation>
    <scope>NUCLEOTIDE SEQUENCE [LARGE SCALE GENOMIC DNA]</scope>
    <source>
        <strain evidence="5 6">ATCC 28485</strain>
    </source>
</reference>
<dbReference type="GO" id="GO:0000407">
    <property type="term" value="C:phagophore assembly site"/>
    <property type="evidence" value="ECO:0007669"/>
    <property type="project" value="TreeGrafter"/>
</dbReference>
<dbReference type="GO" id="GO:0030674">
    <property type="term" value="F:protein-macromolecule adaptor activity"/>
    <property type="evidence" value="ECO:0007669"/>
    <property type="project" value="TreeGrafter"/>
</dbReference>
<evidence type="ECO:0000313" key="6">
    <source>
        <dbReference type="Proteomes" id="UP000094565"/>
    </source>
</evidence>
<comment type="similarity">
    <text evidence="1">Belongs to the beclin family.</text>
</comment>
<proteinExistence type="inferred from homology"/>
<protein>
    <submittedName>
        <fullName evidence="5">BA75_05050T0</fullName>
    </submittedName>
</protein>
<dbReference type="GO" id="GO:0034271">
    <property type="term" value="C:phosphatidylinositol 3-kinase complex, class III, type I"/>
    <property type="evidence" value="ECO:0007669"/>
    <property type="project" value="TreeGrafter"/>
</dbReference>
<dbReference type="EMBL" id="CP014587">
    <property type="protein sequence ID" value="ANZ77485.1"/>
    <property type="molecule type" value="Genomic_DNA"/>
</dbReference>
<feature type="coiled-coil region" evidence="2">
    <location>
        <begin position="133"/>
        <end position="235"/>
    </location>
</feature>
<dbReference type="InterPro" id="IPR040455">
    <property type="entry name" value="Atg6_BARA"/>
</dbReference>
<keyword evidence="6" id="KW-1185">Reference proteome</keyword>
<dbReference type="InterPro" id="IPR007243">
    <property type="entry name" value="Atg6/Beclin"/>
</dbReference>
<dbReference type="InterPro" id="IPR041691">
    <property type="entry name" value="Atg6/beclin_CC"/>
</dbReference>
<gene>
    <name evidence="5" type="primary">VPS30</name>
    <name evidence="5" type="ORF">ATY40_BA7505050</name>
</gene>